<evidence type="ECO:0000256" key="2">
    <source>
        <dbReference type="ARBA" id="ARBA00022908"/>
    </source>
</evidence>
<dbReference type="Gene3D" id="1.10.150.130">
    <property type="match status" value="1"/>
</dbReference>
<dbReference type="InterPro" id="IPR058717">
    <property type="entry name" value="Phage_L5_Integrase_N"/>
</dbReference>
<evidence type="ECO:0000256" key="4">
    <source>
        <dbReference type="ARBA" id="ARBA00023172"/>
    </source>
</evidence>
<protein>
    <submittedName>
        <fullName evidence="8">Tyrosine-type recombinase/integrase</fullName>
    </submittedName>
</protein>
<evidence type="ECO:0000256" key="3">
    <source>
        <dbReference type="ARBA" id="ARBA00023125"/>
    </source>
</evidence>
<keyword evidence="4" id="KW-0233">DNA recombination</keyword>
<dbReference type="Pfam" id="PF00589">
    <property type="entry name" value="Phage_integrase"/>
    <property type="match status" value="1"/>
</dbReference>
<dbReference type="PANTHER" id="PTHR30629:SF2">
    <property type="entry name" value="PROPHAGE INTEGRASE INTS-RELATED"/>
    <property type="match status" value="1"/>
</dbReference>
<dbReference type="Proteomes" id="UP001225598">
    <property type="component" value="Chromosome"/>
</dbReference>
<evidence type="ECO:0000313" key="9">
    <source>
        <dbReference type="Proteomes" id="UP001225598"/>
    </source>
</evidence>
<dbReference type="SUPFAM" id="SSF56349">
    <property type="entry name" value="DNA breaking-rejoining enzymes"/>
    <property type="match status" value="1"/>
</dbReference>
<dbReference type="EMBL" id="CP126969">
    <property type="protein sequence ID" value="WIM68449.1"/>
    <property type="molecule type" value="Genomic_DNA"/>
</dbReference>
<dbReference type="InterPro" id="IPR044068">
    <property type="entry name" value="CB"/>
</dbReference>
<evidence type="ECO:0000256" key="1">
    <source>
        <dbReference type="ARBA" id="ARBA00008857"/>
    </source>
</evidence>
<comment type="similarity">
    <text evidence="1">Belongs to the 'phage' integrase family.</text>
</comment>
<evidence type="ECO:0000259" key="7">
    <source>
        <dbReference type="PROSITE" id="PS51900"/>
    </source>
</evidence>
<dbReference type="PROSITE" id="PS51898">
    <property type="entry name" value="TYR_RECOMBINASE"/>
    <property type="match status" value="1"/>
</dbReference>
<dbReference type="InterPro" id="IPR010998">
    <property type="entry name" value="Integrase_recombinase_N"/>
</dbReference>
<evidence type="ECO:0000313" key="8">
    <source>
        <dbReference type="EMBL" id="WIM68449.1"/>
    </source>
</evidence>
<sequence length="403" mass="45412">MAKSTFGNVRQLKSGKFQARYTGPDGLTHKAPATFHLKGDAYSWLEAEQKALYLGVWKPPAQREAEARAEAESNALTVRVWLEEWLRHKEREGLKISTLTKYRERVERRITGDNVPKAVREFASTPVSAVTAAQARKWWSAVEERWPESGEMNSKAYQHLRSAFAHLVEDEVIPANPITVKAARRKPKPKLERPLFDVAELTALYRECPARYKVVTALTLFHGLRVGEALGLERRHVIVERVPLSAGEYGPEELKISVRVEDNVQRINGEMVSMGSPKTGAGVRTVPLFRVFYPDVLEHLETFTGPKAEDLLTTTRTGKHVLDTSYRTVLSGMRERAGIVKRVHAHAGRRFVTTALLEQGVEPHVVGEIIGDKDLTTILQIYAQVREGRTEQVMKELGRGIRL</sequence>
<dbReference type="Gene3D" id="1.10.443.10">
    <property type="entry name" value="Intergrase catalytic core"/>
    <property type="match status" value="1"/>
</dbReference>
<dbReference type="InterPro" id="IPR011010">
    <property type="entry name" value="DNA_brk_join_enz"/>
</dbReference>
<gene>
    <name evidence="8" type="ORF">QP027_03370</name>
</gene>
<keyword evidence="2" id="KW-0229">DNA integration</keyword>
<dbReference type="InterPro" id="IPR050808">
    <property type="entry name" value="Phage_Integrase"/>
</dbReference>
<evidence type="ECO:0000259" key="6">
    <source>
        <dbReference type="PROSITE" id="PS51898"/>
    </source>
</evidence>
<keyword evidence="3 5" id="KW-0238">DNA-binding</keyword>
<organism evidence="8 9">
    <name type="scientific">Corynebacterium breve</name>
    <dbReference type="NCBI Taxonomy" id="3049799"/>
    <lineage>
        <taxon>Bacteria</taxon>
        <taxon>Bacillati</taxon>
        <taxon>Actinomycetota</taxon>
        <taxon>Actinomycetes</taxon>
        <taxon>Mycobacteriales</taxon>
        <taxon>Corynebacteriaceae</taxon>
        <taxon>Corynebacterium</taxon>
    </lineage>
</organism>
<dbReference type="InterPro" id="IPR013762">
    <property type="entry name" value="Integrase-like_cat_sf"/>
</dbReference>
<dbReference type="Pfam" id="PF26003">
    <property type="entry name" value="Integrase_N_phage"/>
    <property type="match status" value="1"/>
</dbReference>
<keyword evidence="9" id="KW-1185">Reference proteome</keyword>
<feature type="domain" description="Core-binding (CB)" evidence="7">
    <location>
        <begin position="76"/>
        <end position="168"/>
    </location>
</feature>
<proteinExistence type="inferred from homology"/>
<evidence type="ECO:0000256" key="5">
    <source>
        <dbReference type="PROSITE-ProRule" id="PRU01248"/>
    </source>
</evidence>
<dbReference type="PANTHER" id="PTHR30629">
    <property type="entry name" value="PROPHAGE INTEGRASE"/>
    <property type="match status" value="1"/>
</dbReference>
<name>A0ABY8VJS2_9CORY</name>
<reference evidence="8 9" key="1">
    <citation type="submission" date="2023-05" db="EMBL/GenBank/DDBJ databases">
        <title>Corynebacterium suedekumii sp. nov. and Corynebacterium breve sp. nov. isolated from raw cow's milk.</title>
        <authorList>
            <person name="Baer M.K."/>
            <person name="Mehl L."/>
            <person name="Hellmuth R."/>
            <person name="Marke G."/>
            <person name="Lipski A."/>
        </authorList>
    </citation>
    <scope>NUCLEOTIDE SEQUENCE [LARGE SCALE GENOMIC DNA]</scope>
    <source>
        <strain evidence="8 9">R4</strain>
    </source>
</reference>
<accession>A0ABY8VJS2</accession>
<feature type="domain" description="Tyr recombinase" evidence="6">
    <location>
        <begin position="191"/>
        <end position="395"/>
    </location>
</feature>
<dbReference type="PROSITE" id="PS51900">
    <property type="entry name" value="CB"/>
    <property type="match status" value="1"/>
</dbReference>
<dbReference type="InterPro" id="IPR002104">
    <property type="entry name" value="Integrase_catalytic"/>
</dbReference>
<dbReference type="RefSeq" id="WP_284825984.1">
    <property type="nucleotide sequence ID" value="NZ_CP126969.1"/>
</dbReference>